<dbReference type="Proteomes" id="UP001057455">
    <property type="component" value="Unassembled WGS sequence"/>
</dbReference>
<accession>A0A9W5T853</accession>
<evidence type="ECO:0000313" key="3">
    <source>
        <dbReference type="Proteomes" id="UP001057455"/>
    </source>
</evidence>
<proteinExistence type="predicted"/>
<protein>
    <submittedName>
        <fullName evidence="2">ATPase associated with various cellular activities AAA family protein</fullName>
    </submittedName>
</protein>
<keyword evidence="3" id="KW-1185">Reference proteome</keyword>
<feature type="signal peptide" evidence="1">
    <location>
        <begin position="1"/>
        <end position="27"/>
    </location>
</feature>
<dbReference type="EMBL" id="BLIY01000003">
    <property type="protein sequence ID" value="GFE52882.1"/>
    <property type="molecule type" value="Genomic_DNA"/>
</dbReference>
<dbReference type="OrthoDB" id="359044at2759"/>
<name>A0A9W5T853_BABOV</name>
<reference evidence="2" key="1">
    <citation type="submission" date="2019-12" db="EMBL/GenBank/DDBJ databases">
        <title>Genome sequence of Babesia ovis.</title>
        <authorList>
            <person name="Yamagishi J."/>
            <person name="Sevinc F."/>
            <person name="Xuan X."/>
        </authorList>
    </citation>
    <scope>NUCLEOTIDE SEQUENCE</scope>
    <source>
        <strain evidence="2">Selcuk</strain>
    </source>
</reference>
<evidence type="ECO:0000313" key="2">
    <source>
        <dbReference type="EMBL" id="GFE52882.1"/>
    </source>
</evidence>
<comment type="caution">
    <text evidence="2">The sequence shown here is derived from an EMBL/GenBank/DDBJ whole genome shotgun (WGS) entry which is preliminary data.</text>
</comment>
<dbReference type="AlphaFoldDB" id="A0A9W5T853"/>
<evidence type="ECO:0000256" key="1">
    <source>
        <dbReference type="SAM" id="SignalP"/>
    </source>
</evidence>
<organism evidence="2 3">
    <name type="scientific">Babesia ovis</name>
    <dbReference type="NCBI Taxonomy" id="5869"/>
    <lineage>
        <taxon>Eukaryota</taxon>
        <taxon>Sar</taxon>
        <taxon>Alveolata</taxon>
        <taxon>Apicomplexa</taxon>
        <taxon>Aconoidasida</taxon>
        <taxon>Piroplasmida</taxon>
        <taxon>Babesiidae</taxon>
        <taxon>Babesia</taxon>
    </lineage>
</organism>
<feature type="chain" id="PRO_5040887364" evidence="1">
    <location>
        <begin position="28"/>
        <end position="154"/>
    </location>
</feature>
<dbReference type="PROSITE" id="PS51257">
    <property type="entry name" value="PROKAR_LIPOPROTEIN"/>
    <property type="match status" value="1"/>
</dbReference>
<keyword evidence="1" id="KW-0732">Signal</keyword>
<gene>
    <name evidence="2" type="ORF">BaOVIS_002860</name>
</gene>
<sequence>MRLKIFSSLIAVCGCLVTLLPPATTSGAKGVLSGMLNAATQPTGILSAVGGVMNIAAQGNAISHAFKRVFTDVDSGTNEINYDGGNMGAYYNFMYPDNDDYPWACVCNEYDIQLYRDKKQPYARCRNQEDLSMFNFQANCDPKNSANEPLPLNW</sequence>